<feature type="non-terminal residue" evidence="2">
    <location>
        <position position="315"/>
    </location>
</feature>
<dbReference type="Pfam" id="PF13401">
    <property type="entry name" value="AAA_22"/>
    <property type="match status" value="1"/>
</dbReference>
<dbReference type="SUPFAM" id="SSF52540">
    <property type="entry name" value="P-loop containing nucleoside triphosphate hydrolases"/>
    <property type="match status" value="1"/>
</dbReference>
<dbReference type="Gene3D" id="3.40.50.300">
    <property type="entry name" value="P-loop containing nucleotide triphosphate hydrolases"/>
    <property type="match status" value="1"/>
</dbReference>
<dbReference type="InterPro" id="IPR027417">
    <property type="entry name" value="P-loop_NTPase"/>
</dbReference>
<dbReference type="EMBL" id="KZ110597">
    <property type="protein sequence ID" value="OSX62041.1"/>
    <property type="molecule type" value="Genomic_DNA"/>
</dbReference>
<dbReference type="CDD" id="cd00267">
    <property type="entry name" value="ABC_ATPase"/>
    <property type="match status" value="1"/>
</dbReference>
<dbReference type="PANTHER" id="PTHR47691:SF3">
    <property type="entry name" value="HTH-TYPE TRANSCRIPTIONAL REGULATOR RV0890C-RELATED"/>
    <property type="match status" value="1"/>
</dbReference>
<reference evidence="2 3" key="1">
    <citation type="submission" date="2017-04" db="EMBL/GenBank/DDBJ databases">
        <title>Genome Sequence of the Model Brown-Rot Fungus Postia placenta SB12.</title>
        <authorList>
            <consortium name="DOE Joint Genome Institute"/>
            <person name="Gaskell J."/>
            <person name="Kersten P."/>
            <person name="Larrondo L.F."/>
            <person name="Canessa P."/>
            <person name="Martinez D."/>
            <person name="Hibbett D."/>
            <person name="Schmoll M."/>
            <person name="Kubicek C.P."/>
            <person name="Martinez A.T."/>
            <person name="Yadav J."/>
            <person name="Master E."/>
            <person name="Magnuson J.K."/>
            <person name="James T."/>
            <person name="Yaver D."/>
            <person name="Berka R."/>
            <person name="Labutti K."/>
            <person name="Lipzen A."/>
            <person name="Aerts A."/>
            <person name="Barry K."/>
            <person name="Henrissat B."/>
            <person name="Blanchette R."/>
            <person name="Grigoriev I."/>
            <person name="Cullen D."/>
        </authorList>
    </citation>
    <scope>NUCLEOTIDE SEQUENCE [LARGE SCALE GENOMIC DNA]</scope>
    <source>
        <strain evidence="2 3">MAD-698-R-SB12</strain>
    </source>
</reference>
<dbReference type="GO" id="GO:0016887">
    <property type="term" value="F:ATP hydrolysis activity"/>
    <property type="evidence" value="ECO:0007669"/>
    <property type="project" value="InterPro"/>
</dbReference>
<name>A0A1X6N0A0_9APHY</name>
<dbReference type="AlphaFoldDB" id="A0A1X6N0A0"/>
<gene>
    <name evidence="2" type="ORF">POSPLADRAFT_1115513</name>
</gene>
<dbReference type="OrthoDB" id="1534087at2759"/>
<dbReference type="GeneID" id="36328400"/>
<dbReference type="Proteomes" id="UP000194127">
    <property type="component" value="Unassembled WGS sequence"/>
</dbReference>
<feature type="non-terminal residue" evidence="2">
    <location>
        <position position="1"/>
    </location>
</feature>
<dbReference type="PRINTS" id="PR00364">
    <property type="entry name" value="DISEASERSIST"/>
</dbReference>
<proteinExistence type="predicted"/>
<dbReference type="PANTHER" id="PTHR47691">
    <property type="entry name" value="REGULATOR-RELATED"/>
    <property type="match status" value="1"/>
</dbReference>
<evidence type="ECO:0000313" key="3">
    <source>
        <dbReference type="Proteomes" id="UP000194127"/>
    </source>
</evidence>
<dbReference type="InterPro" id="IPR049945">
    <property type="entry name" value="AAA_22"/>
</dbReference>
<evidence type="ECO:0000259" key="1">
    <source>
        <dbReference type="Pfam" id="PF13401"/>
    </source>
</evidence>
<protein>
    <recommendedName>
        <fullName evidence="1">ORC1/DEAH AAA+ ATPase domain-containing protein</fullName>
    </recommendedName>
</protein>
<feature type="domain" description="ORC1/DEAH AAA+ ATPase" evidence="1">
    <location>
        <begin position="28"/>
        <end position="134"/>
    </location>
</feature>
<accession>A0A1X6N0A0</accession>
<keyword evidence="3" id="KW-1185">Reference proteome</keyword>
<dbReference type="STRING" id="670580.A0A1X6N0A0"/>
<evidence type="ECO:0000313" key="2">
    <source>
        <dbReference type="EMBL" id="OSX62041.1"/>
    </source>
</evidence>
<dbReference type="RefSeq" id="XP_024338835.1">
    <property type="nucleotide sequence ID" value="XM_024483451.1"/>
</dbReference>
<sequence length="315" mass="34069">RPAPLPSKMAVCIGRQDVVEAFRGFLLQRSHVLISGTGGIGKTTIALELLHLPEVISVFPTRYFVSCDGIPDLGAFWLKLADSLGVPSQMRGQQLLAGILQTLSAGPSVLCVDNFETLWEPPHSRKDVEENIAQLAGVAVLIVTMRGVERPGGIKWAPTTSLQPLSIDDGLTMFAEISGASDNEYGEKLVRATDGLPLAISILAHLAQPEMETTESLWRRWEKTGPAVASRGDGANERLFNLGTSIDLSLSSPRMLSDPSANTVLAIIKELPDGLPQSSDFLDELQEHLPTDIDLQASLRTLRRVALVNMDQSSD</sequence>
<organism evidence="2 3">
    <name type="scientific">Postia placenta MAD-698-R-SB12</name>
    <dbReference type="NCBI Taxonomy" id="670580"/>
    <lineage>
        <taxon>Eukaryota</taxon>
        <taxon>Fungi</taxon>
        <taxon>Dikarya</taxon>
        <taxon>Basidiomycota</taxon>
        <taxon>Agaricomycotina</taxon>
        <taxon>Agaricomycetes</taxon>
        <taxon>Polyporales</taxon>
        <taxon>Adustoporiaceae</taxon>
        <taxon>Rhodonia</taxon>
    </lineage>
</organism>